<dbReference type="InterPro" id="IPR017972">
    <property type="entry name" value="Cyt_P450_CS"/>
</dbReference>
<comment type="caution">
    <text evidence="7">The sequence shown here is derived from an EMBL/GenBank/DDBJ whole genome shotgun (WGS) entry which is preliminary data.</text>
</comment>
<reference evidence="7 8" key="1">
    <citation type="submission" date="2017-05" db="EMBL/GenBank/DDBJ databases">
        <title>Draft genome sequence of Elsinoe australis.</title>
        <authorList>
            <person name="Cheng Q."/>
        </authorList>
    </citation>
    <scope>NUCLEOTIDE SEQUENCE [LARGE SCALE GENOMIC DNA]</scope>
    <source>
        <strain evidence="7 8">NL1</strain>
    </source>
</reference>
<evidence type="ECO:0000256" key="2">
    <source>
        <dbReference type="ARBA" id="ARBA00022723"/>
    </source>
</evidence>
<proteinExistence type="inferred from homology"/>
<dbReference type="CDD" id="cd11065">
    <property type="entry name" value="CYP64-like"/>
    <property type="match status" value="1"/>
</dbReference>
<dbReference type="GO" id="GO:0016705">
    <property type="term" value="F:oxidoreductase activity, acting on paired donors, with incorporation or reduction of molecular oxygen"/>
    <property type="evidence" value="ECO:0007669"/>
    <property type="project" value="InterPro"/>
</dbReference>
<name>A0A2P8AE66_9PEZI</name>
<dbReference type="STRING" id="40998.A0A2P8AE66"/>
<dbReference type="InterPro" id="IPR036396">
    <property type="entry name" value="Cyt_P450_sf"/>
</dbReference>
<evidence type="ECO:0000313" key="7">
    <source>
        <dbReference type="EMBL" id="PSK58738.1"/>
    </source>
</evidence>
<keyword evidence="8" id="KW-1185">Reference proteome</keyword>
<dbReference type="PRINTS" id="PR00463">
    <property type="entry name" value="EP450I"/>
</dbReference>
<evidence type="ECO:0000313" key="8">
    <source>
        <dbReference type="Proteomes" id="UP000243723"/>
    </source>
</evidence>
<dbReference type="PANTHER" id="PTHR46300">
    <property type="entry name" value="P450, PUTATIVE (EUROFUNG)-RELATED-RELATED"/>
    <property type="match status" value="1"/>
</dbReference>
<dbReference type="PANTHER" id="PTHR46300:SF11">
    <property type="entry name" value="OXIDOREDUCTASE, PUTATIVE-RELATED"/>
    <property type="match status" value="1"/>
</dbReference>
<evidence type="ECO:0000256" key="4">
    <source>
        <dbReference type="ARBA" id="ARBA00023004"/>
    </source>
</evidence>
<dbReference type="InterPro" id="IPR002401">
    <property type="entry name" value="Cyt_P450_E_grp-I"/>
</dbReference>
<dbReference type="PROSITE" id="PS00086">
    <property type="entry name" value="CYTOCHROME_P450"/>
    <property type="match status" value="1"/>
</dbReference>
<keyword evidence="4 5" id="KW-0408">Iron</keyword>
<keyword evidence="3 6" id="KW-0560">Oxidoreductase</keyword>
<dbReference type="SUPFAM" id="SSF48264">
    <property type="entry name" value="Cytochrome P450"/>
    <property type="match status" value="1"/>
</dbReference>
<dbReference type="GO" id="GO:0004497">
    <property type="term" value="F:monooxygenase activity"/>
    <property type="evidence" value="ECO:0007669"/>
    <property type="project" value="UniProtKB-KW"/>
</dbReference>
<dbReference type="OrthoDB" id="1103324at2759"/>
<dbReference type="Pfam" id="PF00067">
    <property type="entry name" value="p450"/>
    <property type="match status" value="1"/>
</dbReference>
<gene>
    <name evidence="7" type="ORF">B9Z65_6753</name>
</gene>
<sequence>MALYTFLLLLPIGAAILYIQSYLARKAPKGLKAVPGPPGIPILGHITKLSPQPQREWKKWAREYGELFQVKLGWDTWVFLNSPEAVKEILDKQSAITSSRPPMPGLSDVISGGKRFLLMGYSPEWRKLRAIVHKLLTPKMSETFKPSQEFEAKQLLFDLLTDNTDHSKGYQHVRRYTTSVVMTSTYGRRVPQWECEDVREIYGLMEEFSKSGTPGALIVDLIPPLARLPRWTQIWRPKAEQFYRRQEDIWMKYWNDLHVKIQLGKAPNCFVRQFVEVEQQKANISEVQAAFLAGTMIEAGSETTSSALNTCILYLAANPQIQRLAAEELSRVIGPTRTPTFADEASLPYIRALVKETLRIRPVTNIGSPHYTTAPVVYKGHYIPANTVVSLSQYAIHFDPGRWSNPDAFDPSRYLAYPHKSGVYAAAADARERDHFDFGAGRRICPGMHLAENSLFITIAKLVWAFEILPPVGRDGRLEEVDTSDEAYELGANTLPKPYRMRFVPRDAWREGVVRAEWERARKEGFWLGDRKVEEQGMVVD</sequence>
<dbReference type="InterPro" id="IPR001128">
    <property type="entry name" value="Cyt_P450"/>
</dbReference>
<comment type="similarity">
    <text evidence="1 6">Belongs to the cytochrome P450 family.</text>
</comment>
<dbReference type="EMBL" id="NHZQ01000016">
    <property type="protein sequence ID" value="PSK58738.1"/>
    <property type="molecule type" value="Genomic_DNA"/>
</dbReference>
<protein>
    <submittedName>
        <fullName evidence="7">3-hydroxyphenylacetate 6-hydroxylase</fullName>
    </submittedName>
</protein>
<accession>A0A2P8AE66</accession>
<feature type="binding site" description="axial binding residue" evidence="5">
    <location>
        <position position="445"/>
    </location>
    <ligand>
        <name>heme</name>
        <dbReference type="ChEBI" id="CHEBI:30413"/>
    </ligand>
    <ligandPart>
        <name>Fe</name>
        <dbReference type="ChEBI" id="CHEBI:18248"/>
    </ligandPart>
</feature>
<dbReference type="Gene3D" id="1.10.630.10">
    <property type="entry name" value="Cytochrome P450"/>
    <property type="match status" value="1"/>
</dbReference>
<evidence type="ECO:0000256" key="6">
    <source>
        <dbReference type="RuleBase" id="RU000461"/>
    </source>
</evidence>
<dbReference type="Proteomes" id="UP000243723">
    <property type="component" value="Unassembled WGS sequence"/>
</dbReference>
<dbReference type="GO" id="GO:0005506">
    <property type="term" value="F:iron ion binding"/>
    <property type="evidence" value="ECO:0007669"/>
    <property type="project" value="InterPro"/>
</dbReference>
<keyword evidence="5 6" id="KW-0349">Heme</keyword>
<dbReference type="InterPro" id="IPR050364">
    <property type="entry name" value="Cytochrome_P450_fung"/>
</dbReference>
<comment type="cofactor">
    <cofactor evidence="5">
        <name>heme</name>
        <dbReference type="ChEBI" id="CHEBI:30413"/>
    </cofactor>
</comment>
<evidence type="ECO:0000256" key="1">
    <source>
        <dbReference type="ARBA" id="ARBA00010617"/>
    </source>
</evidence>
<dbReference type="AlphaFoldDB" id="A0A2P8AE66"/>
<organism evidence="7 8">
    <name type="scientific">Elsinoe australis</name>
    <dbReference type="NCBI Taxonomy" id="40998"/>
    <lineage>
        <taxon>Eukaryota</taxon>
        <taxon>Fungi</taxon>
        <taxon>Dikarya</taxon>
        <taxon>Ascomycota</taxon>
        <taxon>Pezizomycotina</taxon>
        <taxon>Dothideomycetes</taxon>
        <taxon>Dothideomycetidae</taxon>
        <taxon>Myriangiales</taxon>
        <taxon>Elsinoaceae</taxon>
        <taxon>Elsinoe</taxon>
    </lineage>
</organism>
<keyword evidence="2 5" id="KW-0479">Metal-binding</keyword>
<evidence type="ECO:0000256" key="3">
    <source>
        <dbReference type="ARBA" id="ARBA00023002"/>
    </source>
</evidence>
<dbReference type="GO" id="GO:0020037">
    <property type="term" value="F:heme binding"/>
    <property type="evidence" value="ECO:0007669"/>
    <property type="project" value="InterPro"/>
</dbReference>
<evidence type="ECO:0000256" key="5">
    <source>
        <dbReference type="PIRSR" id="PIRSR602401-1"/>
    </source>
</evidence>
<keyword evidence="6" id="KW-0503">Monooxygenase</keyword>
<dbReference type="PRINTS" id="PR00385">
    <property type="entry name" value="P450"/>
</dbReference>